<dbReference type="Proteomes" id="UP000030669">
    <property type="component" value="Unassembled WGS sequence"/>
</dbReference>
<dbReference type="KEGG" id="gtr:GLOTRDRAFT_119781"/>
<keyword evidence="3" id="KW-1185">Reference proteome</keyword>
<dbReference type="SUPFAM" id="SSF81383">
    <property type="entry name" value="F-box domain"/>
    <property type="match status" value="1"/>
</dbReference>
<dbReference type="InterPro" id="IPR001810">
    <property type="entry name" value="F-box_dom"/>
</dbReference>
<evidence type="ECO:0000313" key="2">
    <source>
        <dbReference type="EMBL" id="EPQ57723.1"/>
    </source>
</evidence>
<organism evidence="2 3">
    <name type="scientific">Gloeophyllum trabeum (strain ATCC 11539 / FP-39264 / Madison 617)</name>
    <name type="common">Brown rot fungus</name>
    <dbReference type="NCBI Taxonomy" id="670483"/>
    <lineage>
        <taxon>Eukaryota</taxon>
        <taxon>Fungi</taxon>
        <taxon>Dikarya</taxon>
        <taxon>Basidiomycota</taxon>
        <taxon>Agaricomycotina</taxon>
        <taxon>Agaricomycetes</taxon>
        <taxon>Gloeophyllales</taxon>
        <taxon>Gloeophyllaceae</taxon>
        <taxon>Gloeophyllum</taxon>
    </lineage>
</organism>
<dbReference type="HOGENOM" id="CLU_897300_0_0_1"/>
<dbReference type="EMBL" id="KB469298">
    <property type="protein sequence ID" value="EPQ57723.1"/>
    <property type="molecule type" value="Genomic_DNA"/>
</dbReference>
<protein>
    <recommendedName>
        <fullName evidence="1">F-box domain-containing protein</fullName>
    </recommendedName>
</protein>
<evidence type="ECO:0000313" key="3">
    <source>
        <dbReference type="Proteomes" id="UP000030669"/>
    </source>
</evidence>
<dbReference type="RefSeq" id="XP_007863094.1">
    <property type="nucleotide sequence ID" value="XM_007864903.1"/>
</dbReference>
<dbReference type="eggNOG" id="ENOG502SJQ6">
    <property type="taxonomic scope" value="Eukaryota"/>
</dbReference>
<evidence type="ECO:0000259" key="1">
    <source>
        <dbReference type="PROSITE" id="PS50181"/>
    </source>
</evidence>
<accession>S7QEI8</accession>
<name>S7QEI8_GLOTA</name>
<feature type="domain" description="F-box" evidence="1">
    <location>
        <begin position="1"/>
        <end position="47"/>
    </location>
</feature>
<dbReference type="Pfam" id="PF00646">
    <property type="entry name" value="F-box"/>
    <property type="match status" value="1"/>
</dbReference>
<dbReference type="GeneID" id="19300583"/>
<dbReference type="AlphaFoldDB" id="S7QEI8"/>
<dbReference type="OMA" id="FLWTNES"/>
<dbReference type="PROSITE" id="PS50181">
    <property type="entry name" value="FBOX"/>
    <property type="match status" value="1"/>
</dbReference>
<dbReference type="OrthoDB" id="2745718at2759"/>
<gene>
    <name evidence="2" type="ORF">GLOTRDRAFT_119781</name>
</gene>
<reference evidence="2 3" key="1">
    <citation type="journal article" date="2012" name="Science">
        <title>The Paleozoic origin of enzymatic lignin decomposition reconstructed from 31 fungal genomes.</title>
        <authorList>
            <person name="Floudas D."/>
            <person name="Binder M."/>
            <person name="Riley R."/>
            <person name="Barry K."/>
            <person name="Blanchette R.A."/>
            <person name="Henrissat B."/>
            <person name="Martinez A.T."/>
            <person name="Otillar R."/>
            <person name="Spatafora J.W."/>
            <person name="Yadav J.S."/>
            <person name="Aerts A."/>
            <person name="Benoit I."/>
            <person name="Boyd A."/>
            <person name="Carlson A."/>
            <person name="Copeland A."/>
            <person name="Coutinho P.M."/>
            <person name="de Vries R.P."/>
            <person name="Ferreira P."/>
            <person name="Findley K."/>
            <person name="Foster B."/>
            <person name="Gaskell J."/>
            <person name="Glotzer D."/>
            <person name="Gorecki P."/>
            <person name="Heitman J."/>
            <person name="Hesse C."/>
            <person name="Hori C."/>
            <person name="Igarashi K."/>
            <person name="Jurgens J.A."/>
            <person name="Kallen N."/>
            <person name="Kersten P."/>
            <person name="Kohler A."/>
            <person name="Kuees U."/>
            <person name="Kumar T.K.A."/>
            <person name="Kuo A."/>
            <person name="LaButti K."/>
            <person name="Larrondo L.F."/>
            <person name="Lindquist E."/>
            <person name="Ling A."/>
            <person name="Lombard V."/>
            <person name="Lucas S."/>
            <person name="Lundell T."/>
            <person name="Martin R."/>
            <person name="McLaughlin D.J."/>
            <person name="Morgenstern I."/>
            <person name="Morin E."/>
            <person name="Murat C."/>
            <person name="Nagy L.G."/>
            <person name="Nolan M."/>
            <person name="Ohm R.A."/>
            <person name="Patyshakuliyeva A."/>
            <person name="Rokas A."/>
            <person name="Ruiz-Duenas F.J."/>
            <person name="Sabat G."/>
            <person name="Salamov A."/>
            <person name="Samejima M."/>
            <person name="Schmutz J."/>
            <person name="Slot J.C."/>
            <person name="St John F."/>
            <person name="Stenlid J."/>
            <person name="Sun H."/>
            <person name="Sun S."/>
            <person name="Syed K."/>
            <person name="Tsang A."/>
            <person name="Wiebenga A."/>
            <person name="Young D."/>
            <person name="Pisabarro A."/>
            <person name="Eastwood D.C."/>
            <person name="Martin F."/>
            <person name="Cullen D."/>
            <person name="Grigoriev I.V."/>
            <person name="Hibbett D.S."/>
        </authorList>
    </citation>
    <scope>NUCLEOTIDE SEQUENCE [LARGE SCALE GENOMIC DNA]</scope>
    <source>
        <strain evidence="2 3">ATCC 11539</strain>
    </source>
</reference>
<sequence length="310" mass="34833">MGRIDDLPTELLERTLEKLEIQALVACRQLSRRVKRVIDESVVLQYKIELETAGMEDGPRSEISTAERLQRLRKHTDSWASTQFGSVEKLRGGRGSMLRLSGNVFCRCLGPSTLVLNILPGNLRGVKAKEWRLDDLGFVIENYAIDAAQDLLVIVSRTPEQDGAAVSSSTHMIHCLSLSTGQAHPHAARPKILLPGNLVYDDNGWLKLRLSGDFIGVMLPYTPDLSAQHYQEHLVVCAWKEGTVCMWLSEASGLEDFTVVEGFLLTGIRPRMSEKPRLEAYSIDKHSAYTEPVPFTKLYLDLWEDTGIWR</sequence>
<proteinExistence type="predicted"/>
<dbReference type="InterPro" id="IPR036047">
    <property type="entry name" value="F-box-like_dom_sf"/>
</dbReference>